<comment type="caution">
    <text evidence="3">The sequence shown here is derived from an EMBL/GenBank/DDBJ whole genome shotgun (WGS) entry which is preliminary data.</text>
</comment>
<dbReference type="Proteomes" id="UP001230807">
    <property type="component" value="Unassembled WGS sequence"/>
</dbReference>
<dbReference type="PROSITE" id="PS00194">
    <property type="entry name" value="THIOREDOXIN_1"/>
    <property type="match status" value="1"/>
</dbReference>
<dbReference type="InterPro" id="IPR013766">
    <property type="entry name" value="Thioredoxin_domain"/>
</dbReference>
<accession>A0ABT7MQP3</accession>
<gene>
    <name evidence="3" type="ORF">QR695_10985</name>
</gene>
<dbReference type="CDD" id="cd02966">
    <property type="entry name" value="TlpA_like_family"/>
    <property type="match status" value="1"/>
</dbReference>
<feature type="domain" description="Thioredoxin" evidence="2">
    <location>
        <begin position="49"/>
        <end position="184"/>
    </location>
</feature>
<dbReference type="InterPro" id="IPR036249">
    <property type="entry name" value="Thioredoxin-like_sf"/>
</dbReference>
<keyword evidence="4" id="KW-1185">Reference proteome</keyword>
<dbReference type="RefSeq" id="WP_214719843.1">
    <property type="nucleotide sequence ID" value="NZ_CP183077.1"/>
</dbReference>
<reference evidence="3 4" key="1">
    <citation type="submission" date="2023-06" db="EMBL/GenBank/DDBJ databases">
        <title>Influencing factors and mechanism of Cr(VI) reduction by facultative anaerobic Exiguobacterium sp. PY14.</title>
        <authorList>
            <person name="Zou L."/>
        </authorList>
    </citation>
    <scope>NUCLEOTIDE SEQUENCE [LARGE SCALE GENOMIC DNA]</scope>
    <source>
        <strain evidence="3 4">PY14</strain>
    </source>
</reference>
<dbReference type="PANTHER" id="PTHR42852:SF17">
    <property type="entry name" value="THIOREDOXIN-LIKE PROTEIN HI_1115"/>
    <property type="match status" value="1"/>
</dbReference>
<organism evidence="3 4">
    <name type="scientific">Exiguobacterium mexicanum</name>
    <dbReference type="NCBI Taxonomy" id="340146"/>
    <lineage>
        <taxon>Bacteria</taxon>
        <taxon>Bacillati</taxon>
        <taxon>Bacillota</taxon>
        <taxon>Bacilli</taxon>
        <taxon>Bacillales</taxon>
        <taxon>Bacillales Family XII. Incertae Sedis</taxon>
        <taxon>Exiguobacterium</taxon>
    </lineage>
</organism>
<dbReference type="PROSITE" id="PS51352">
    <property type="entry name" value="THIOREDOXIN_2"/>
    <property type="match status" value="1"/>
</dbReference>
<dbReference type="InterPro" id="IPR017937">
    <property type="entry name" value="Thioredoxin_CS"/>
</dbReference>
<evidence type="ECO:0000313" key="3">
    <source>
        <dbReference type="EMBL" id="MDL5377529.1"/>
    </source>
</evidence>
<dbReference type="InterPro" id="IPR050553">
    <property type="entry name" value="Thioredoxin_ResA/DsbE_sf"/>
</dbReference>
<dbReference type="InterPro" id="IPR000866">
    <property type="entry name" value="AhpC/TSA"/>
</dbReference>
<evidence type="ECO:0000259" key="2">
    <source>
        <dbReference type="PROSITE" id="PS51352"/>
    </source>
</evidence>
<evidence type="ECO:0000256" key="1">
    <source>
        <dbReference type="ARBA" id="ARBA00023157"/>
    </source>
</evidence>
<dbReference type="SUPFAM" id="SSF52833">
    <property type="entry name" value="Thioredoxin-like"/>
    <property type="match status" value="1"/>
</dbReference>
<keyword evidence="1" id="KW-1015">Disulfide bond</keyword>
<protein>
    <submittedName>
        <fullName evidence="3">TlpA disulfide reductase family protein</fullName>
    </submittedName>
</protein>
<evidence type="ECO:0000313" key="4">
    <source>
        <dbReference type="Proteomes" id="UP001230807"/>
    </source>
</evidence>
<proteinExistence type="predicted"/>
<dbReference type="EMBL" id="JASWER010000008">
    <property type="protein sequence ID" value="MDL5377529.1"/>
    <property type="molecule type" value="Genomic_DNA"/>
</dbReference>
<dbReference type="PANTHER" id="PTHR42852">
    <property type="entry name" value="THIOL:DISULFIDE INTERCHANGE PROTEIN DSBE"/>
    <property type="match status" value="1"/>
</dbReference>
<name>A0ABT7MQP3_9BACL</name>
<sequence length="184" mass="20262">MRFHKLAISLIMAGLIGGLAYKGYDEYKTSQASELTVEVATDDGVLGGLEVGQRAPQFELETTEGQSVSLADYEGQQVILNFWATWCPPCREELPELIEFGEDTGIPVLGVNATKNERLGKRDVDAFLQEVPVSFPILLDETGTVEKTYRVVALPTTYLIGPDGIITAKQVGPVDFDWLHDRTK</sequence>
<dbReference type="Gene3D" id="3.40.30.10">
    <property type="entry name" value="Glutaredoxin"/>
    <property type="match status" value="1"/>
</dbReference>
<dbReference type="Pfam" id="PF00578">
    <property type="entry name" value="AhpC-TSA"/>
    <property type="match status" value="1"/>
</dbReference>